<dbReference type="Pfam" id="PF12710">
    <property type="entry name" value="HAD"/>
    <property type="match status" value="1"/>
</dbReference>
<evidence type="ECO:0000313" key="2">
    <source>
        <dbReference type="Proteomes" id="UP000178485"/>
    </source>
</evidence>
<keyword evidence="2" id="KW-1185">Reference proteome</keyword>
<proteinExistence type="predicted"/>
<dbReference type="STRING" id="1642646.ING2E5A_1444"/>
<dbReference type="AlphaFoldDB" id="A0A1G4G717"/>
<dbReference type="InterPro" id="IPR036412">
    <property type="entry name" value="HAD-like_sf"/>
</dbReference>
<dbReference type="InterPro" id="IPR023214">
    <property type="entry name" value="HAD_sf"/>
</dbReference>
<reference evidence="1 2" key="1">
    <citation type="submission" date="2016-08" db="EMBL/GenBank/DDBJ databases">
        <authorList>
            <person name="Seilhamer J.J."/>
        </authorList>
    </citation>
    <scope>NUCLEOTIDE SEQUENCE [LARGE SCALE GENOMIC DNA]</scope>
    <source>
        <strain evidence="1">ING2-E5A</strain>
    </source>
</reference>
<sequence>MARKLQRIAIAYDFDGTLAPGNMQQHSFIPKLGIDSGEFWKEVKTIARENDMNEILAYMHHMLKRAKEKDIQITKKAFIDHGKGMPLFTGVEEYFKKINDYARSKGLVIEHYIISSGLRDILKGTTIYKEFKVVFASAYKYDVNEVAEWPALAIDYTNKTQFLFRINKGIMNAWDNESINKFMPEDERPMPFNRMIYIGDGETDIPAMKMINFQGGKSIAVYNPNTKSRAGQKAKNITKELVSQGRANYVAPADYSEGSTLFKIIQLCIDSIAAEIELQNYKK</sequence>
<gene>
    <name evidence="1" type="ORF">ING2E5A_1444</name>
</gene>
<dbReference type="KEGG" id="pmuc:ING2E5A_1444"/>
<evidence type="ECO:0000313" key="1">
    <source>
        <dbReference type="EMBL" id="SCM57653.1"/>
    </source>
</evidence>
<dbReference type="SUPFAM" id="SSF56784">
    <property type="entry name" value="HAD-like"/>
    <property type="match status" value="1"/>
</dbReference>
<evidence type="ECO:0008006" key="3">
    <source>
        <dbReference type="Google" id="ProtNLM"/>
    </source>
</evidence>
<dbReference type="RefSeq" id="WP_071136790.1">
    <property type="nucleotide sequence ID" value="NZ_LT608328.1"/>
</dbReference>
<dbReference type="EMBL" id="LT608328">
    <property type="protein sequence ID" value="SCM57653.1"/>
    <property type="molecule type" value="Genomic_DNA"/>
</dbReference>
<organism evidence="1 2">
    <name type="scientific">Petrimonas mucosa</name>
    <dbReference type="NCBI Taxonomy" id="1642646"/>
    <lineage>
        <taxon>Bacteria</taxon>
        <taxon>Pseudomonadati</taxon>
        <taxon>Bacteroidota</taxon>
        <taxon>Bacteroidia</taxon>
        <taxon>Bacteroidales</taxon>
        <taxon>Dysgonomonadaceae</taxon>
        <taxon>Petrimonas</taxon>
    </lineage>
</organism>
<accession>A0A1G4G717</accession>
<dbReference type="Proteomes" id="UP000178485">
    <property type="component" value="Chromosome i"/>
</dbReference>
<name>A0A1G4G717_9BACT</name>
<protein>
    <recommendedName>
        <fullName evidence="3">Haloacid dehalogenase-like hydrolase</fullName>
    </recommendedName>
</protein>
<dbReference type="Gene3D" id="3.40.50.1000">
    <property type="entry name" value="HAD superfamily/HAD-like"/>
    <property type="match status" value="1"/>
</dbReference>